<dbReference type="SUPFAM" id="SSF47413">
    <property type="entry name" value="lambda repressor-like DNA-binding domains"/>
    <property type="match status" value="1"/>
</dbReference>
<dbReference type="InterPro" id="IPR046335">
    <property type="entry name" value="LacI/GalR-like_sensor"/>
</dbReference>
<dbReference type="CDD" id="cd01545">
    <property type="entry name" value="PBP1_SalR"/>
    <property type="match status" value="1"/>
</dbReference>
<dbReference type="PANTHER" id="PTHR30146">
    <property type="entry name" value="LACI-RELATED TRANSCRIPTIONAL REPRESSOR"/>
    <property type="match status" value="1"/>
</dbReference>
<dbReference type="InterPro" id="IPR010982">
    <property type="entry name" value="Lambda_DNA-bd_dom_sf"/>
</dbReference>
<evidence type="ECO:0000313" key="6">
    <source>
        <dbReference type="Proteomes" id="UP000037600"/>
    </source>
</evidence>
<comment type="caution">
    <text evidence="5">The sequence shown here is derived from an EMBL/GenBank/DDBJ whole genome shotgun (WGS) entry which is preliminary data.</text>
</comment>
<sequence length="343" mass="38088">MNSPKITINDIARFAGVSKRTVSRVINHSDKVGEKTKELIEKLIAEHGFVPDKQARGLASSRSYLIGLVYDNPDALYIDEVQRGVLSYCTKLGYELVVHPCEYKSEHFIEEVQHFVKRSKLDGLLILPPASEVDELGQALDEAKLPYIRLVSGSEESPHNFVMSDDKQAAFDMTEYLIELNHKKIAMITGPKVYRSSRERYHGFKAALDSKNIKLNKDYIIEGLNTYQAGTELAEVLLKLPEPPSAIFANNDEMAAGALKTAVTLGLKVPEDISICGFDDNLLASRIIPALTTVRRPVKDMAFSAARKLIATIEKGSAEIINENCTVHPKVVVRDSTTDCLKK</sequence>
<dbReference type="PANTHER" id="PTHR30146:SF153">
    <property type="entry name" value="LACTOSE OPERON REPRESSOR"/>
    <property type="match status" value="1"/>
</dbReference>
<dbReference type="RefSeq" id="WP_048695721.1">
    <property type="nucleotide sequence ID" value="NZ_KQ130513.1"/>
</dbReference>
<dbReference type="Gene3D" id="1.10.260.40">
    <property type="entry name" value="lambda repressor-like DNA-binding domains"/>
    <property type="match status" value="1"/>
</dbReference>
<dbReference type="SUPFAM" id="SSF53822">
    <property type="entry name" value="Periplasmic binding protein-like I"/>
    <property type="match status" value="1"/>
</dbReference>
<dbReference type="STRING" id="1513271.XM47_17980"/>
<keyword evidence="6" id="KW-1185">Reference proteome</keyword>
<keyword evidence="3" id="KW-0804">Transcription</keyword>
<dbReference type="Pfam" id="PF00356">
    <property type="entry name" value="LacI"/>
    <property type="match status" value="1"/>
</dbReference>
<reference evidence="5 6" key="1">
    <citation type="submission" date="2015-04" db="EMBL/GenBank/DDBJ databases">
        <title>Draft Genome Sequence of the Novel Agar-Digesting Marine Bacterium Q1.</title>
        <authorList>
            <person name="Li Y."/>
            <person name="Li D."/>
            <person name="Chen G."/>
            <person name="Du Z."/>
        </authorList>
    </citation>
    <scope>NUCLEOTIDE SEQUENCE [LARGE SCALE GENOMIC DNA]</scope>
    <source>
        <strain evidence="5 6">Q1</strain>
    </source>
</reference>
<dbReference type="GO" id="GO:0003700">
    <property type="term" value="F:DNA-binding transcription factor activity"/>
    <property type="evidence" value="ECO:0007669"/>
    <property type="project" value="TreeGrafter"/>
</dbReference>
<keyword evidence="1" id="KW-0805">Transcription regulation</keyword>
<evidence type="ECO:0000256" key="3">
    <source>
        <dbReference type="ARBA" id="ARBA00023163"/>
    </source>
</evidence>
<dbReference type="AlphaFoldDB" id="A0A0J8JH85"/>
<dbReference type="PROSITE" id="PS50932">
    <property type="entry name" value="HTH_LACI_2"/>
    <property type="match status" value="1"/>
</dbReference>
<dbReference type="Pfam" id="PF13377">
    <property type="entry name" value="Peripla_BP_3"/>
    <property type="match status" value="1"/>
</dbReference>
<name>A0A0J8JH85_9ALTE</name>
<dbReference type="PRINTS" id="PR00036">
    <property type="entry name" value="HTHLACI"/>
</dbReference>
<dbReference type="SMART" id="SM00354">
    <property type="entry name" value="HTH_LACI"/>
    <property type="match status" value="1"/>
</dbReference>
<gene>
    <name evidence="5" type="ORF">XM47_17980</name>
</gene>
<dbReference type="Proteomes" id="UP000037600">
    <property type="component" value="Unassembled WGS sequence"/>
</dbReference>
<dbReference type="EMBL" id="LAZL01000043">
    <property type="protein sequence ID" value="KMT63766.1"/>
    <property type="molecule type" value="Genomic_DNA"/>
</dbReference>
<dbReference type="InterPro" id="IPR028082">
    <property type="entry name" value="Peripla_BP_I"/>
</dbReference>
<feature type="domain" description="HTH lacI-type" evidence="4">
    <location>
        <begin position="6"/>
        <end position="60"/>
    </location>
</feature>
<proteinExistence type="predicted"/>
<dbReference type="CDD" id="cd01392">
    <property type="entry name" value="HTH_LacI"/>
    <property type="match status" value="1"/>
</dbReference>
<evidence type="ECO:0000313" key="5">
    <source>
        <dbReference type="EMBL" id="KMT63766.1"/>
    </source>
</evidence>
<dbReference type="InterPro" id="IPR000843">
    <property type="entry name" value="HTH_LacI"/>
</dbReference>
<evidence type="ECO:0000256" key="2">
    <source>
        <dbReference type="ARBA" id="ARBA00023125"/>
    </source>
</evidence>
<evidence type="ECO:0000256" key="1">
    <source>
        <dbReference type="ARBA" id="ARBA00023015"/>
    </source>
</evidence>
<accession>A0A0J8JH85</accession>
<dbReference type="Gene3D" id="3.40.50.2300">
    <property type="match status" value="2"/>
</dbReference>
<keyword evidence="2" id="KW-0238">DNA-binding</keyword>
<evidence type="ECO:0000259" key="4">
    <source>
        <dbReference type="PROSITE" id="PS50932"/>
    </source>
</evidence>
<dbReference type="PATRIC" id="fig|1513271.3.peg.3686"/>
<organism evidence="5 6">
    <name type="scientific">Catenovulum maritimum</name>
    <dbReference type="NCBI Taxonomy" id="1513271"/>
    <lineage>
        <taxon>Bacteria</taxon>
        <taxon>Pseudomonadati</taxon>
        <taxon>Pseudomonadota</taxon>
        <taxon>Gammaproteobacteria</taxon>
        <taxon>Alteromonadales</taxon>
        <taxon>Alteromonadaceae</taxon>
        <taxon>Catenovulum</taxon>
    </lineage>
</organism>
<protein>
    <submittedName>
        <fullName evidence="5">LacI family transcriptional regulator</fullName>
    </submittedName>
</protein>
<dbReference type="PROSITE" id="PS00356">
    <property type="entry name" value="HTH_LACI_1"/>
    <property type="match status" value="1"/>
</dbReference>
<dbReference type="GO" id="GO:0000976">
    <property type="term" value="F:transcription cis-regulatory region binding"/>
    <property type="evidence" value="ECO:0007669"/>
    <property type="project" value="TreeGrafter"/>
</dbReference>
<dbReference type="OrthoDB" id="9798934at2"/>